<feature type="region of interest" description="Disordered" evidence="1">
    <location>
        <begin position="64"/>
        <end position="83"/>
    </location>
</feature>
<evidence type="ECO:0000256" key="1">
    <source>
        <dbReference type="SAM" id="MobiDB-lite"/>
    </source>
</evidence>
<comment type="caution">
    <text evidence="4">The sequence shown here is derived from an EMBL/GenBank/DDBJ whole genome shotgun (WGS) entry which is preliminary data.</text>
</comment>
<dbReference type="Proteomes" id="UP000292385">
    <property type="component" value="Unassembled WGS sequence"/>
</dbReference>
<dbReference type="EMBL" id="SJKC01000008">
    <property type="protein sequence ID" value="TCC30237.1"/>
    <property type="molecule type" value="Genomic_DNA"/>
</dbReference>
<dbReference type="AlphaFoldDB" id="A0A4R0ICU0"/>
<dbReference type="EMBL" id="SJJY01000004">
    <property type="protein sequence ID" value="TCC22896.1"/>
    <property type="molecule type" value="Genomic_DNA"/>
</dbReference>
<proteinExistence type="predicted"/>
<evidence type="ECO:0000313" key="4">
    <source>
        <dbReference type="EMBL" id="TCC30237.1"/>
    </source>
</evidence>
<evidence type="ECO:0000313" key="5">
    <source>
        <dbReference type="Proteomes" id="UP000292385"/>
    </source>
</evidence>
<accession>A0A4R0ICU0</accession>
<keyword evidence="2" id="KW-0812">Transmembrane</keyword>
<organism evidence="4 6">
    <name type="scientific">Kribbella speibonae</name>
    <dbReference type="NCBI Taxonomy" id="1572660"/>
    <lineage>
        <taxon>Bacteria</taxon>
        <taxon>Bacillati</taxon>
        <taxon>Actinomycetota</taxon>
        <taxon>Actinomycetes</taxon>
        <taxon>Propionibacteriales</taxon>
        <taxon>Kribbellaceae</taxon>
        <taxon>Kribbella</taxon>
    </lineage>
</organism>
<keyword evidence="2" id="KW-1133">Transmembrane helix</keyword>
<reference evidence="5 6" key="1">
    <citation type="submission" date="2019-02" db="EMBL/GenBank/DDBJ databases">
        <title>Kribbella capetownensis sp. nov. and Kribbella speibonae sp. nov., isolated from soil.</title>
        <authorList>
            <person name="Curtis S.M."/>
            <person name="Norton I."/>
            <person name="Everest G.J."/>
            <person name="Meyers P.R."/>
        </authorList>
    </citation>
    <scope>NUCLEOTIDE SEQUENCE [LARGE SCALE GENOMIC DNA]</scope>
    <source>
        <strain evidence="3 5">SK5</strain>
        <strain evidence="4 6">YM55</strain>
    </source>
</reference>
<evidence type="ECO:0000313" key="3">
    <source>
        <dbReference type="EMBL" id="TCC22896.1"/>
    </source>
</evidence>
<dbReference type="Proteomes" id="UP000294225">
    <property type="component" value="Unassembled WGS sequence"/>
</dbReference>
<dbReference type="RefSeq" id="WP_131463125.1">
    <property type="nucleotide sequence ID" value="NZ_SJJY01000004.1"/>
</dbReference>
<feature type="transmembrane region" description="Helical" evidence="2">
    <location>
        <begin position="39"/>
        <end position="57"/>
    </location>
</feature>
<name>A0A4R0ICU0_9ACTN</name>
<sequence>MNVDDLRARLQNAAEPAHALVPPLQDLHRRGRRRTRQRSGLLVAAAAATLAVVLGGVQHLDLLSETPASPPSPGTSTALPADPLPMEPFTDVFGGLQLASQEAGQRGQTDFTPRLLSRVAGDELSVACTSRDGEHRQVLVTSAGDEPQLLPCSRYPTIPSTLGGFGPGGAPLDRSTPIRLRLVDLTYQLGAAPPPPLNDPTSQLAVAVYHP</sequence>
<evidence type="ECO:0000256" key="2">
    <source>
        <dbReference type="SAM" id="Phobius"/>
    </source>
</evidence>
<protein>
    <submittedName>
        <fullName evidence="4">Uncharacterized protein</fullName>
    </submittedName>
</protein>
<keyword evidence="5" id="KW-1185">Reference proteome</keyword>
<keyword evidence="2" id="KW-0472">Membrane</keyword>
<evidence type="ECO:0000313" key="6">
    <source>
        <dbReference type="Proteomes" id="UP000294225"/>
    </source>
</evidence>
<gene>
    <name evidence="3" type="ORF">E0H58_21225</name>
    <name evidence="4" type="ORF">E0H92_40450</name>
</gene>